<comment type="catalytic activity">
    <reaction evidence="8">
        <text>L-threonyl-[protein] + ATP = O-phospho-L-threonyl-[protein] + ADP + H(+)</text>
        <dbReference type="Rhea" id="RHEA:46608"/>
        <dbReference type="Rhea" id="RHEA-COMP:11060"/>
        <dbReference type="Rhea" id="RHEA-COMP:11605"/>
        <dbReference type="ChEBI" id="CHEBI:15378"/>
        <dbReference type="ChEBI" id="CHEBI:30013"/>
        <dbReference type="ChEBI" id="CHEBI:30616"/>
        <dbReference type="ChEBI" id="CHEBI:61977"/>
        <dbReference type="ChEBI" id="CHEBI:456216"/>
        <dbReference type="EC" id="2.7.11.22"/>
    </reaction>
</comment>
<dbReference type="Gene3D" id="1.10.510.10">
    <property type="entry name" value="Transferase(Phosphotransferase) domain 1"/>
    <property type="match status" value="1"/>
</dbReference>
<dbReference type="SUPFAM" id="SSF56112">
    <property type="entry name" value="Protein kinase-like (PK-like)"/>
    <property type="match status" value="1"/>
</dbReference>
<keyword evidence="3" id="KW-0723">Serine/threonine-protein kinase</keyword>
<proteinExistence type="inferred from homology"/>
<comment type="similarity">
    <text evidence="1">Belongs to the protein kinase superfamily. CMGC Ser/Thr protein kinase family. CDC2/CDKX subfamily.</text>
</comment>
<dbReference type="Gramene" id="KMS95083">
    <property type="protein sequence ID" value="KMS95083"/>
    <property type="gene ID" value="BVRB_012670"/>
</dbReference>
<feature type="domain" description="Protein kinase" evidence="11">
    <location>
        <begin position="1"/>
        <end position="240"/>
    </location>
</feature>
<keyword evidence="7 10" id="KW-0067">ATP-binding</keyword>
<evidence type="ECO:0000256" key="5">
    <source>
        <dbReference type="ARBA" id="ARBA00022741"/>
    </source>
</evidence>
<organism evidence="12 13">
    <name type="scientific">Beta vulgaris subsp. vulgaris</name>
    <name type="common">Beet</name>
    <dbReference type="NCBI Taxonomy" id="3555"/>
    <lineage>
        <taxon>Eukaryota</taxon>
        <taxon>Viridiplantae</taxon>
        <taxon>Streptophyta</taxon>
        <taxon>Embryophyta</taxon>
        <taxon>Tracheophyta</taxon>
        <taxon>Spermatophyta</taxon>
        <taxon>Magnoliopsida</taxon>
        <taxon>eudicotyledons</taxon>
        <taxon>Gunneridae</taxon>
        <taxon>Pentapetalae</taxon>
        <taxon>Caryophyllales</taxon>
        <taxon>Chenopodiaceae</taxon>
        <taxon>Betoideae</taxon>
        <taxon>Beta</taxon>
    </lineage>
</organism>
<dbReference type="GO" id="GO:0004693">
    <property type="term" value="F:cyclin-dependent protein serine/threonine kinase activity"/>
    <property type="evidence" value="ECO:0007669"/>
    <property type="project" value="UniProtKB-EC"/>
</dbReference>
<evidence type="ECO:0000256" key="3">
    <source>
        <dbReference type="ARBA" id="ARBA00022527"/>
    </source>
</evidence>
<gene>
    <name evidence="12" type="ORF">BVRB_012670</name>
</gene>
<evidence type="ECO:0000259" key="11">
    <source>
        <dbReference type="PROSITE" id="PS50011"/>
    </source>
</evidence>
<dbReference type="Proteomes" id="UP000035740">
    <property type="component" value="Unassembled WGS sequence"/>
</dbReference>
<dbReference type="InterPro" id="IPR011009">
    <property type="entry name" value="Kinase-like_dom_sf"/>
</dbReference>
<evidence type="ECO:0000256" key="2">
    <source>
        <dbReference type="ARBA" id="ARBA00012425"/>
    </source>
</evidence>
<dbReference type="Gene3D" id="3.30.200.20">
    <property type="entry name" value="Phosphorylase Kinase, domain 1"/>
    <property type="match status" value="1"/>
</dbReference>
<dbReference type="EC" id="2.7.11.22" evidence="2"/>
<dbReference type="GO" id="GO:0000307">
    <property type="term" value="C:cyclin-dependent protein kinase holoenzyme complex"/>
    <property type="evidence" value="ECO:0007669"/>
    <property type="project" value="TreeGrafter"/>
</dbReference>
<feature type="binding site" evidence="10">
    <location>
        <position position="53"/>
    </location>
    <ligand>
        <name>ATP</name>
        <dbReference type="ChEBI" id="CHEBI:30616"/>
    </ligand>
</feature>
<dbReference type="EMBL" id="KQ090561">
    <property type="protein sequence ID" value="KMS95083.1"/>
    <property type="molecule type" value="Genomic_DNA"/>
</dbReference>
<keyword evidence="6" id="KW-0418">Kinase</keyword>
<dbReference type="InterPro" id="IPR050108">
    <property type="entry name" value="CDK"/>
</dbReference>
<dbReference type="AlphaFoldDB" id="A0A0J8B5C8"/>
<dbReference type="OMA" id="VQNIFIM"/>
<dbReference type="InterPro" id="IPR017441">
    <property type="entry name" value="Protein_kinase_ATP_BS"/>
</dbReference>
<dbReference type="PROSITE" id="PS00107">
    <property type="entry name" value="PROTEIN_KINASE_ATP"/>
    <property type="match status" value="1"/>
</dbReference>
<evidence type="ECO:0000256" key="1">
    <source>
        <dbReference type="ARBA" id="ARBA00006485"/>
    </source>
</evidence>
<name>A0A0J8B5C8_BETVV</name>
<evidence type="ECO:0000313" key="13">
    <source>
        <dbReference type="Proteomes" id="UP000035740"/>
    </source>
</evidence>
<keyword evidence="13" id="KW-1185">Reference proteome</keyword>
<evidence type="ECO:0000313" key="12">
    <source>
        <dbReference type="EMBL" id="KMS95083.1"/>
    </source>
</evidence>
<protein>
    <recommendedName>
        <fullName evidence="2">cyclin-dependent kinase</fullName>
        <ecNumber evidence="2">2.7.11.22</ecNumber>
    </recommendedName>
</protein>
<evidence type="ECO:0000256" key="9">
    <source>
        <dbReference type="ARBA" id="ARBA00048367"/>
    </source>
</evidence>
<dbReference type="PANTHER" id="PTHR24056">
    <property type="entry name" value="CELL DIVISION PROTEIN KINASE"/>
    <property type="match status" value="1"/>
</dbReference>
<comment type="catalytic activity">
    <reaction evidence="9">
        <text>L-seryl-[protein] + ATP = O-phospho-L-seryl-[protein] + ADP + H(+)</text>
        <dbReference type="Rhea" id="RHEA:17989"/>
        <dbReference type="Rhea" id="RHEA-COMP:9863"/>
        <dbReference type="Rhea" id="RHEA-COMP:11604"/>
        <dbReference type="ChEBI" id="CHEBI:15378"/>
        <dbReference type="ChEBI" id="CHEBI:29999"/>
        <dbReference type="ChEBI" id="CHEBI:30616"/>
        <dbReference type="ChEBI" id="CHEBI:83421"/>
        <dbReference type="ChEBI" id="CHEBI:456216"/>
        <dbReference type="EC" id="2.7.11.22"/>
    </reaction>
</comment>
<dbReference type="GO" id="GO:0005634">
    <property type="term" value="C:nucleus"/>
    <property type="evidence" value="ECO:0007669"/>
    <property type="project" value="TreeGrafter"/>
</dbReference>
<dbReference type="GO" id="GO:0005524">
    <property type="term" value="F:ATP binding"/>
    <property type="evidence" value="ECO:0007669"/>
    <property type="project" value="UniProtKB-UniRule"/>
</dbReference>
<evidence type="ECO:0000256" key="10">
    <source>
        <dbReference type="PROSITE-ProRule" id="PRU10141"/>
    </source>
</evidence>
<reference evidence="12 13" key="1">
    <citation type="journal article" date="2014" name="Nature">
        <title>The genome of the recently domesticated crop plant sugar beet (Beta vulgaris).</title>
        <authorList>
            <person name="Dohm J.C."/>
            <person name="Minoche A.E."/>
            <person name="Holtgrawe D."/>
            <person name="Capella-Gutierrez S."/>
            <person name="Zakrzewski F."/>
            <person name="Tafer H."/>
            <person name="Rupp O."/>
            <person name="Sorensen T.R."/>
            <person name="Stracke R."/>
            <person name="Reinhardt R."/>
            <person name="Goesmann A."/>
            <person name="Kraft T."/>
            <person name="Schulz B."/>
            <person name="Stadler P.F."/>
            <person name="Schmidt T."/>
            <person name="Gabaldon T."/>
            <person name="Lehrach H."/>
            <person name="Weisshaar B."/>
            <person name="Himmelbauer H."/>
        </authorList>
    </citation>
    <scope>NUCLEOTIDE SEQUENCE [LARGE SCALE GENOMIC DNA]</scope>
    <source>
        <tissue evidence="12">Taproot</tissue>
    </source>
</reference>
<keyword evidence="5 10" id="KW-0547">Nucleotide-binding</keyword>
<dbReference type="Pfam" id="PF00069">
    <property type="entry name" value="Pkinase"/>
    <property type="match status" value="2"/>
</dbReference>
<dbReference type="GO" id="GO:0032968">
    <property type="term" value="P:positive regulation of transcription elongation by RNA polymerase II"/>
    <property type="evidence" value="ECO:0007669"/>
    <property type="project" value="TreeGrafter"/>
</dbReference>
<sequence length="240" mass="27165">MAVAESGQLNLETVFGGSRTIDSFQKLQQIGQGTYAQVYTAKDIITGEIVALKKIRMENEKNGFPITALREIRILSKLHHENIIKLKEILASPGANLLIDNKGTLKLADFGLSRYFPIDEKGNLTNRVITLWYRPPELLLGSTKYGPAVDMWSVGCIFAELLDGKALFPGRDEAEQIYKIFELCGAPDESCWPGVTKLPWYDNLKPNRPMKRRLREHLRHLDHHALDLLEKMLILDPAQV</sequence>
<dbReference type="OrthoDB" id="28397at2759"/>
<dbReference type="PANTHER" id="PTHR24056:SF561">
    <property type="entry name" value="CYCLIN-DEPENDENT KINASE C-2-LIKE"/>
    <property type="match status" value="1"/>
</dbReference>
<keyword evidence="4" id="KW-0808">Transferase</keyword>
<accession>A0A0J8B5C8</accession>
<evidence type="ECO:0000256" key="7">
    <source>
        <dbReference type="ARBA" id="ARBA00022840"/>
    </source>
</evidence>
<dbReference type="GO" id="GO:0008353">
    <property type="term" value="F:RNA polymerase II CTD heptapeptide repeat kinase activity"/>
    <property type="evidence" value="ECO:0007669"/>
    <property type="project" value="TreeGrafter"/>
</dbReference>
<evidence type="ECO:0000256" key="8">
    <source>
        <dbReference type="ARBA" id="ARBA00047811"/>
    </source>
</evidence>
<evidence type="ECO:0000256" key="6">
    <source>
        <dbReference type="ARBA" id="ARBA00022777"/>
    </source>
</evidence>
<dbReference type="PROSITE" id="PS50011">
    <property type="entry name" value="PROTEIN_KINASE_DOM"/>
    <property type="match status" value="1"/>
</dbReference>
<dbReference type="FunFam" id="3.30.200.20:FF:000124">
    <property type="entry name" value="Cyclin-dependent kinase 4"/>
    <property type="match status" value="1"/>
</dbReference>
<evidence type="ECO:0000256" key="4">
    <source>
        <dbReference type="ARBA" id="ARBA00022679"/>
    </source>
</evidence>
<dbReference type="InterPro" id="IPR000719">
    <property type="entry name" value="Prot_kinase_dom"/>
</dbReference>